<dbReference type="OrthoDB" id="292602at2"/>
<protein>
    <submittedName>
        <fullName evidence="2">Uncharacterized protein</fullName>
    </submittedName>
</protein>
<evidence type="ECO:0000313" key="3">
    <source>
        <dbReference type="Proteomes" id="UP000317977"/>
    </source>
</evidence>
<feature type="transmembrane region" description="Helical" evidence="1">
    <location>
        <begin position="197"/>
        <end position="216"/>
    </location>
</feature>
<dbReference type="Proteomes" id="UP000317977">
    <property type="component" value="Unassembled WGS sequence"/>
</dbReference>
<gene>
    <name evidence="2" type="ORF">Poly59_29670</name>
</gene>
<dbReference type="EMBL" id="SJPX01000003">
    <property type="protein sequence ID" value="TWU51375.1"/>
    <property type="molecule type" value="Genomic_DNA"/>
</dbReference>
<keyword evidence="1" id="KW-0472">Membrane</keyword>
<feature type="transmembrane region" description="Helical" evidence="1">
    <location>
        <begin position="381"/>
        <end position="405"/>
    </location>
</feature>
<feature type="transmembrane region" description="Helical" evidence="1">
    <location>
        <begin position="83"/>
        <end position="102"/>
    </location>
</feature>
<dbReference type="AlphaFoldDB" id="A0A5C6ERW9"/>
<keyword evidence="3" id="KW-1185">Reference proteome</keyword>
<feature type="transmembrane region" description="Helical" evidence="1">
    <location>
        <begin position="535"/>
        <end position="560"/>
    </location>
</feature>
<feature type="transmembrane region" description="Helical" evidence="1">
    <location>
        <begin position="129"/>
        <end position="153"/>
    </location>
</feature>
<feature type="transmembrane region" description="Helical" evidence="1">
    <location>
        <begin position="356"/>
        <end position="375"/>
    </location>
</feature>
<organism evidence="2 3">
    <name type="scientific">Rubripirellula reticaptiva</name>
    <dbReference type="NCBI Taxonomy" id="2528013"/>
    <lineage>
        <taxon>Bacteria</taxon>
        <taxon>Pseudomonadati</taxon>
        <taxon>Planctomycetota</taxon>
        <taxon>Planctomycetia</taxon>
        <taxon>Pirellulales</taxon>
        <taxon>Pirellulaceae</taxon>
        <taxon>Rubripirellula</taxon>
    </lineage>
</organism>
<sequence length="572" mass="62275">MSGCETSQSSATGNWDAFEMHRQLAALLVARGRFRFARTIARMRSPRRIVATSLTLIFFLVYLINGIFILATRLPADPERLRLWLSGGMVIYAVYHAVRCAWSHRTADLEMNDAETLWLGGAPIHRSTLAIYHVNGLVFSSALKTALLAVVLAVDVNHVGLLCLGVFVSLLLLEIVRLTIARWASSIDRPTRSCFRFAATTVAAALALQVIARVIAMTPPGSGTPVYLINGFSALGQTAASDTIQWLSSPWVAAAHLAVTAHYTFLTAAQIAASVAVLPLSIWILIRIDRVSSRRSHALEVERLESGCCNHNGIAELTDSSVANSLADIQLLRRFGVTDMVAVMARQWVSVKRYRSTILFSFIVPTLLCLSPLVTGRITDQWLFVVGGIALCTMLLAPPALRIDFRRDLKRMLLLRSLPVRPMSMVLGQLTIPVLITCLFQWTTIAVAAAVTAPGWPAVAMWTGMLAALSLFTFGVENALFLAFPHHENAQGVAMMVRAKLTFLGKAAVLLAALALLAAWATWCKSFLPPEIATTLMVTGAVAVTWALAAISVFLATWCWGRFDLSLDVPPA</sequence>
<reference evidence="2 3" key="1">
    <citation type="submission" date="2019-02" db="EMBL/GenBank/DDBJ databases">
        <title>Deep-cultivation of Planctomycetes and their phenomic and genomic characterization uncovers novel biology.</title>
        <authorList>
            <person name="Wiegand S."/>
            <person name="Jogler M."/>
            <person name="Boedeker C."/>
            <person name="Pinto D."/>
            <person name="Vollmers J."/>
            <person name="Rivas-Marin E."/>
            <person name="Kohn T."/>
            <person name="Peeters S.H."/>
            <person name="Heuer A."/>
            <person name="Rast P."/>
            <person name="Oberbeckmann S."/>
            <person name="Bunk B."/>
            <person name="Jeske O."/>
            <person name="Meyerdierks A."/>
            <person name="Storesund J.E."/>
            <person name="Kallscheuer N."/>
            <person name="Luecker S."/>
            <person name="Lage O.M."/>
            <person name="Pohl T."/>
            <person name="Merkel B.J."/>
            <person name="Hornburger P."/>
            <person name="Mueller R.-W."/>
            <person name="Bruemmer F."/>
            <person name="Labrenz M."/>
            <person name="Spormann A.M."/>
            <person name="Op Den Camp H."/>
            <person name="Overmann J."/>
            <person name="Amann R."/>
            <person name="Jetten M.S.M."/>
            <person name="Mascher T."/>
            <person name="Medema M.H."/>
            <person name="Devos D.P."/>
            <person name="Kaster A.-K."/>
            <person name="Ovreas L."/>
            <person name="Rohde M."/>
            <person name="Galperin M.Y."/>
            <person name="Jogler C."/>
        </authorList>
    </citation>
    <scope>NUCLEOTIDE SEQUENCE [LARGE SCALE GENOMIC DNA]</scope>
    <source>
        <strain evidence="2 3">Poly59</strain>
    </source>
</reference>
<feature type="transmembrane region" description="Helical" evidence="1">
    <location>
        <begin position="426"/>
        <end position="453"/>
    </location>
</feature>
<keyword evidence="1" id="KW-1133">Transmembrane helix</keyword>
<keyword evidence="1" id="KW-0812">Transmembrane</keyword>
<feature type="transmembrane region" description="Helical" evidence="1">
    <location>
        <begin position="459"/>
        <end position="482"/>
    </location>
</feature>
<feature type="transmembrane region" description="Helical" evidence="1">
    <location>
        <begin position="265"/>
        <end position="286"/>
    </location>
</feature>
<feature type="transmembrane region" description="Helical" evidence="1">
    <location>
        <begin position="503"/>
        <end position="523"/>
    </location>
</feature>
<comment type="caution">
    <text evidence="2">The sequence shown here is derived from an EMBL/GenBank/DDBJ whole genome shotgun (WGS) entry which is preliminary data.</text>
</comment>
<feature type="transmembrane region" description="Helical" evidence="1">
    <location>
        <begin position="49"/>
        <end position="71"/>
    </location>
</feature>
<accession>A0A5C6ERW9</accession>
<dbReference type="RefSeq" id="WP_146534750.1">
    <property type="nucleotide sequence ID" value="NZ_SJPX01000003.1"/>
</dbReference>
<evidence type="ECO:0000256" key="1">
    <source>
        <dbReference type="SAM" id="Phobius"/>
    </source>
</evidence>
<name>A0A5C6ERW9_9BACT</name>
<feature type="transmembrane region" description="Helical" evidence="1">
    <location>
        <begin position="159"/>
        <end position="176"/>
    </location>
</feature>
<evidence type="ECO:0000313" key="2">
    <source>
        <dbReference type="EMBL" id="TWU51375.1"/>
    </source>
</evidence>
<proteinExistence type="predicted"/>